<accession>A0A1Y0AYZ4</accession>
<geneLocation type="mitochondrion" evidence="2"/>
<feature type="region of interest" description="Disordered" evidence="1">
    <location>
        <begin position="96"/>
        <end position="119"/>
    </location>
</feature>
<keyword evidence="2" id="KW-0496">Mitochondrion</keyword>
<feature type="compositionally biased region" description="Basic and acidic residues" evidence="1">
    <location>
        <begin position="25"/>
        <end position="37"/>
    </location>
</feature>
<evidence type="ECO:0000313" key="2">
    <source>
        <dbReference type="EMBL" id="ART30371.1"/>
    </source>
</evidence>
<feature type="region of interest" description="Disordered" evidence="1">
    <location>
        <begin position="1"/>
        <end position="68"/>
    </location>
</feature>
<dbReference type="AlphaFoldDB" id="A0A1Y0AYZ4"/>
<sequence>MQFTFERSPHSPSSKLKKNKAAHSLSERSRTGFDDKMLMNSPRRARLKKIGDITEPISVDPRESRTKGGISQANCLEHCLCGNGGRCILLSTSTWENQPNRKRNHQLRGSGKQKKEPALDIGYDNKHPSYPGQTSHSYNALQVVTNGVLATD</sequence>
<feature type="compositionally biased region" description="Polar residues" evidence="1">
    <location>
        <begin position="1"/>
        <end position="14"/>
    </location>
</feature>
<name>A0A1Y0AYZ4_9LAMI</name>
<protein>
    <submittedName>
        <fullName evidence="2">Uncharacterized protein</fullName>
    </submittedName>
</protein>
<proteinExistence type="predicted"/>
<evidence type="ECO:0000256" key="1">
    <source>
        <dbReference type="SAM" id="MobiDB-lite"/>
    </source>
</evidence>
<reference evidence="2" key="1">
    <citation type="submission" date="2017-03" db="EMBL/GenBank/DDBJ databases">
        <title>The mitochondrial genome of the carnivorous plant Utricularia reniformis (Lentibulariaceae): structure, comparative analysis and evolutionary landmarks.</title>
        <authorList>
            <person name="Silva S.R."/>
            <person name="Alvarenga D.O."/>
            <person name="Michael T.P."/>
            <person name="Miranda V.F.O."/>
            <person name="Varani A.M."/>
        </authorList>
    </citation>
    <scope>NUCLEOTIDE SEQUENCE</scope>
</reference>
<dbReference type="EMBL" id="KY774314">
    <property type="protein sequence ID" value="ART30371.1"/>
    <property type="molecule type" value="Genomic_DNA"/>
</dbReference>
<organism evidence="2">
    <name type="scientific">Utricularia reniformis</name>
    <dbReference type="NCBI Taxonomy" id="192314"/>
    <lineage>
        <taxon>Eukaryota</taxon>
        <taxon>Viridiplantae</taxon>
        <taxon>Streptophyta</taxon>
        <taxon>Embryophyta</taxon>
        <taxon>Tracheophyta</taxon>
        <taxon>Spermatophyta</taxon>
        <taxon>Magnoliopsida</taxon>
        <taxon>eudicotyledons</taxon>
        <taxon>Gunneridae</taxon>
        <taxon>Pentapetalae</taxon>
        <taxon>asterids</taxon>
        <taxon>lamiids</taxon>
        <taxon>Lamiales</taxon>
        <taxon>Lentibulariaceae</taxon>
        <taxon>Utricularia</taxon>
    </lineage>
</organism>
<gene>
    <name evidence="2" type="ORF">AEK19_MT1322</name>
</gene>